<dbReference type="Gene3D" id="3.90.1720.10">
    <property type="entry name" value="endopeptidase domain like (from Nostoc punctiforme)"/>
    <property type="match status" value="1"/>
</dbReference>
<dbReference type="AlphaFoldDB" id="A0A2M7VAU8"/>
<name>A0A2M7VAU8_9BACT</name>
<dbReference type="SUPFAM" id="SSF56059">
    <property type="entry name" value="Glutathione synthetase ATP-binding domain-like"/>
    <property type="match status" value="1"/>
</dbReference>
<dbReference type="Proteomes" id="UP000231453">
    <property type="component" value="Unassembled WGS sequence"/>
</dbReference>
<organism evidence="3 4">
    <name type="scientific">Candidatus Magasanikbacteria bacterium CG_4_10_14_0_2_um_filter_33_14</name>
    <dbReference type="NCBI Taxonomy" id="1974636"/>
    <lineage>
        <taxon>Bacteria</taxon>
        <taxon>Candidatus Magasanikiibacteriota</taxon>
    </lineage>
</organism>
<proteinExistence type="predicted"/>
<evidence type="ECO:0000313" key="4">
    <source>
        <dbReference type="Proteomes" id="UP000231453"/>
    </source>
</evidence>
<gene>
    <name evidence="3" type="ORF">COX80_02420</name>
</gene>
<feature type="domain" description="ATP-grasp" evidence="2">
    <location>
        <begin position="116"/>
        <end position="329"/>
    </location>
</feature>
<dbReference type="GO" id="GO:0046872">
    <property type="term" value="F:metal ion binding"/>
    <property type="evidence" value="ECO:0007669"/>
    <property type="project" value="InterPro"/>
</dbReference>
<dbReference type="EMBL" id="PFPL01000035">
    <property type="protein sequence ID" value="PIZ96061.1"/>
    <property type="molecule type" value="Genomic_DNA"/>
</dbReference>
<dbReference type="Pfam" id="PF02655">
    <property type="entry name" value="ATP-grasp_3"/>
    <property type="match status" value="1"/>
</dbReference>
<accession>A0A2M7VAU8</accession>
<keyword evidence="1" id="KW-0067">ATP-binding</keyword>
<protein>
    <recommendedName>
        <fullName evidence="2">ATP-grasp domain-containing protein</fullName>
    </recommendedName>
</protein>
<reference evidence="4" key="1">
    <citation type="submission" date="2017-09" db="EMBL/GenBank/DDBJ databases">
        <title>Depth-based differentiation of microbial function through sediment-hosted aquifers and enrichment of novel symbionts in the deep terrestrial subsurface.</title>
        <authorList>
            <person name="Probst A.J."/>
            <person name="Ladd B."/>
            <person name="Jarett J.K."/>
            <person name="Geller-Mcgrath D.E."/>
            <person name="Sieber C.M.K."/>
            <person name="Emerson J.B."/>
            <person name="Anantharaman K."/>
            <person name="Thomas B.C."/>
            <person name="Malmstrom R."/>
            <person name="Stieglmeier M."/>
            <person name="Klingl A."/>
            <person name="Woyke T."/>
            <person name="Ryan C.M."/>
            <person name="Banfield J.F."/>
        </authorList>
    </citation>
    <scope>NUCLEOTIDE SEQUENCE [LARGE SCALE GENOMIC DNA]</scope>
</reference>
<evidence type="ECO:0000259" key="2">
    <source>
        <dbReference type="PROSITE" id="PS50975"/>
    </source>
</evidence>
<keyword evidence="1" id="KW-0547">Nucleotide-binding</keyword>
<comment type="caution">
    <text evidence="3">The sequence shown here is derived from an EMBL/GenBank/DDBJ whole genome shotgun (WGS) entry which is preliminary data.</text>
</comment>
<dbReference type="GO" id="GO:0005524">
    <property type="term" value="F:ATP binding"/>
    <property type="evidence" value="ECO:0007669"/>
    <property type="project" value="UniProtKB-UniRule"/>
</dbReference>
<evidence type="ECO:0000256" key="1">
    <source>
        <dbReference type="PROSITE-ProRule" id="PRU00409"/>
    </source>
</evidence>
<dbReference type="InterPro" id="IPR011761">
    <property type="entry name" value="ATP-grasp"/>
</dbReference>
<dbReference type="InterPro" id="IPR003806">
    <property type="entry name" value="ATP-grasp_PylC-type"/>
</dbReference>
<dbReference type="Gene3D" id="3.30.470.20">
    <property type="entry name" value="ATP-grasp fold, B domain"/>
    <property type="match status" value="1"/>
</dbReference>
<dbReference type="PROSITE" id="PS50975">
    <property type="entry name" value="ATP_GRASP"/>
    <property type="match status" value="1"/>
</dbReference>
<evidence type="ECO:0000313" key="3">
    <source>
        <dbReference type="EMBL" id="PIZ96061.1"/>
    </source>
</evidence>
<sequence length="666" mass="76011">MKELLNKNIIYVTRDLERALGFDLSNPSYYIISNTSTFAKQVAKGKNNILLIPAEKQLDTWELLQNTEAKNFINKISNSAKATVDKDNPQILVFKPTKQIEKICAENNWKLLNPNAELANKIEQKISGVKWLGESSKYLPDAKIDVCGNLKFAGENFVLQYNQSHTGSGTILIESEKQLEEIKTKFPKRECKTTRFVEGILFTNNNIVTDKEIILGNISYQITGLEPFTQNKFATIGNDWGLANKLLTEKNLKQYKEIVEAVGKKMQKENWRGLFGVDIIWEKNSDSLYLIEINARQPANTTFESQLQMLNKKNKDEITTFEGHLLTLLGCSLSDKKLIKITDGAQIILRKSKENIDVENIKLKLEKENFTVIKYDNEKENSDLLRIQSQHSIMKKHEKFNETGKNIVNNLTIQKFNNSNLLENIIEQYLNLNIAGKKVNTPYFNNRRSAVRGALAVLIGKGSPKDIEEELQIISLKERTDLSNLPTEKIKEFLVENNLGVDCSGFVYHVLDALVQDTKNKKLKQIIHFPLAKSVVRKMIAKLRPAENCGVTTLAHESNTKKIALKDVQAHDLIIFLGSGPKQDYNHVMFVESVDNKIIKYIHAYKWPSDGKYNHGVRRGQIEINDLTKNILEQIWREQGKTGENNWTFVQAKSAKEVFVGRLKNL</sequence>